<reference evidence="1 2" key="1">
    <citation type="submission" date="2019-02" db="EMBL/GenBank/DDBJ databases">
        <title>Genomic Encyclopedia of Type Strains, Phase IV (KMG-IV): sequencing the most valuable type-strain genomes for metagenomic binning, comparative biology and taxonomic classification.</title>
        <authorList>
            <person name="Goeker M."/>
        </authorList>
    </citation>
    <scope>NUCLEOTIDE SEQUENCE [LARGE SCALE GENOMIC DNA]</scope>
    <source>
        <strain evidence="1 2">DSM 18116</strain>
    </source>
</reference>
<name>A0A4Q7N4G5_9BACT</name>
<proteinExistence type="predicted"/>
<sequence>MKILKYSLICIALMAGASSCEKDGFVPLSDVRPAIPLIVSNGMEFRPGYTVRASRADGNFKFDLEIPASSGRSIKEITNIVAGTGPGRFFSRTPSTDFVYINTPIAGTGNKASFASTLTQFTAITKRAVPANNAANAVELPLQFFFLVTLDDNSTLVSEPVRVLVVP</sequence>
<dbReference type="RefSeq" id="WP_130540222.1">
    <property type="nucleotide sequence ID" value="NZ_CP042431.1"/>
</dbReference>
<comment type="caution">
    <text evidence="1">The sequence shown here is derived from an EMBL/GenBank/DDBJ whole genome shotgun (WGS) entry which is preliminary data.</text>
</comment>
<protein>
    <submittedName>
        <fullName evidence="1">Uncharacterized protein</fullName>
    </submittedName>
</protein>
<dbReference type="AlphaFoldDB" id="A0A4Q7N4G5"/>
<gene>
    <name evidence="1" type="ORF">EV199_1764</name>
</gene>
<accession>A0A4Q7N4G5</accession>
<organism evidence="1 2">
    <name type="scientific">Pseudobacter ginsenosidimutans</name>
    <dbReference type="NCBI Taxonomy" id="661488"/>
    <lineage>
        <taxon>Bacteria</taxon>
        <taxon>Pseudomonadati</taxon>
        <taxon>Bacteroidota</taxon>
        <taxon>Chitinophagia</taxon>
        <taxon>Chitinophagales</taxon>
        <taxon>Chitinophagaceae</taxon>
        <taxon>Pseudobacter</taxon>
    </lineage>
</organism>
<dbReference type="Proteomes" id="UP000293874">
    <property type="component" value="Unassembled WGS sequence"/>
</dbReference>
<evidence type="ECO:0000313" key="1">
    <source>
        <dbReference type="EMBL" id="RZS75888.1"/>
    </source>
</evidence>
<dbReference type="OrthoDB" id="884074at2"/>
<keyword evidence="2" id="KW-1185">Reference proteome</keyword>
<evidence type="ECO:0000313" key="2">
    <source>
        <dbReference type="Proteomes" id="UP000293874"/>
    </source>
</evidence>
<dbReference type="PROSITE" id="PS51257">
    <property type="entry name" value="PROKAR_LIPOPROTEIN"/>
    <property type="match status" value="1"/>
</dbReference>
<dbReference type="EMBL" id="SGXA01000001">
    <property type="protein sequence ID" value="RZS75888.1"/>
    <property type="molecule type" value="Genomic_DNA"/>
</dbReference>